<organism evidence="1 2">
    <name type="scientific">Fusarium decemcellulare</name>
    <dbReference type="NCBI Taxonomy" id="57161"/>
    <lineage>
        <taxon>Eukaryota</taxon>
        <taxon>Fungi</taxon>
        <taxon>Dikarya</taxon>
        <taxon>Ascomycota</taxon>
        <taxon>Pezizomycotina</taxon>
        <taxon>Sordariomycetes</taxon>
        <taxon>Hypocreomycetidae</taxon>
        <taxon>Hypocreales</taxon>
        <taxon>Nectriaceae</taxon>
        <taxon>Fusarium</taxon>
        <taxon>Fusarium decemcellulare species complex</taxon>
    </lineage>
</organism>
<dbReference type="Proteomes" id="UP001148629">
    <property type="component" value="Unassembled WGS sequence"/>
</dbReference>
<evidence type="ECO:0000313" key="2">
    <source>
        <dbReference type="Proteomes" id="UP001148629"/>
    </source>
</evidence>
<sequence>MAPESSTQTDDIRATPPTSPLAVPPPTQQFTSTQTQTQGQQQFQQPPQGFQQYPQSYGQPFAPYQQQPAQQWPPQIPERKAWMITKLALHGADIVTCIVGLGLTFSLIKSGVLGLVALGACPLVCRHFTSPPLDVLH</sequence>
<protein>
    <submittedName>
        <fullName evidence="1">Uncharacterized protein</fullName>
    </submittedName>
</protein>
<reference evidence="1" key="1">
    <citation type="submission" date="2022-08" db="EMBL/GenBank/DDBJ databases">
        <title>Genome Sequence of Fusarium decemcellulare.</title>
        <authorList>
            <person name="Buettner E."/>
        </authorList>
    </citation>
    <scope>NUCLEOTIDE SEQUENCE</scope>
    <source>
        <strain evidence="1">Babe19</strain>
    </source>
</reference>
<comment type="caution">
    <text evidence="1">The sequence shown here is derived from an EMBL/GenBank/DDBJ whole genome shotgun (WGS) entry which is preliminary data.</text>
</comment>
<gene>
    <name evidence="1" type="ORF">NM208_g15536</name>
</gene>
<evidence type="ECO:0000313" key="1">
    <source>
        <dbReference type="EMBL" id="KAJ3510394.1"/>
    </source>
</evidence>
<dbReference type="EMBL" id="JANRMS010004239">
    <property type="protein sequence ID" value="KAJ3510394.1"/>
    <property type="molecule type" value="Genomic_DNA"/>
</dbReference>
<proteinExistence type="predicted"/>
<accession>A0ACC1RDZ1</accession>
<name>A0ACC1RDZ1_9HYPO</name>
<keyword evidence="2" id="KW-1185">Reference proteome</keyword>